<protein>
    <submittedName>
        <fullName evidence="2">Uncharacterized protein</fullName>
    </submittedName>
</protein>
<reference evidence="2" key="1">
    <citation type="submission" date="2014-09" db="EMBL/GenBank/DDBJ databases">
        <authorList>
            <person name="Magalhaes I.L.F."/>
            <person name="Oliveira U."/>
            <person name="Santos F.R."/>
            <person name="Vidigal T.H.D.A."/>
            <person name="Brescovit A.D."/>
            <person name="Santos A.J."/>
        </authorList>
    </citation>
    <scope>NUCLEOTIDE SEQUENCE</scope>
    <source>
        <tissue evidence="2">Shoot tissue taken approximately 20 cm above the soil surface</tissue>
    </source>
</reference>
<evidence type="ECO:0000313" key="2">
    <source>
        <dbReference type="EMBL" id="JAD78853.1"/>
    </source>
</evidence>
<proteinExistence type="predicted"/>
<accession>A0A0A9CWP4</accession>
<organism evidence="2">
    <name type="scientific">Arundo donax</name>
    <name type="common">Giant reed</name>
    <name type="synonym">Donax arundinaceus</name>
    <dbReference type="NCBI Taxonomy" id="35708"/>
    <lineage>
        <taxon>Eukaryota</taxon>
        <taxon>Viridiplantae</taxon>
        <taxon>Streptophyta</taxon>
        <taxon>Embryophyta</taxon>
        <taxon>Tracheophyta</taxon>
        <taxon>Spermatophyta</taxon>
        <taxon>Magnoliopsida</taxon>
        <taxon>Liliopsida</taxon>
        <taxon>Poales</taxon>
        <taxon>Poaceae</taxon>
        <taxon>PACMAD clade</taxon>
        <taxon>Arundinoideae</taxon>
        <taxon>Arundineae</taxon>
        <taxon>Arundo</taxon>
    </lineage>
</organism>
<dbReference type="AlphaFoldDB" id="A0A0A9CWP4"/>
<feature type="region of interest" description="Disordered" evidence="1">
    <location>
        <begin position="44"/>
        <end position="75"/>
    </location>
</feature>
<name>A0A0A9CWP4_ARUDO</name>
<evidence type="ECO:0000256" key="1">
    <source>
        <dbReference type="SAM" id="MobiDB-lite"/>
    </source>
</evidence>
<reference evidence="2" key="2">
    <citation type="journal article" date="2015" name="Data Brief">
        <title>Shoot transcriptome of the giant reed, Arundo donax.</title>
        <authorList>
            <person name="Barrero R.A."/>
            <person name="Guerrero F.D."/>
            <person name="Moolhuijzen P."/>
            <person name="Goolsby J.A."/>
            <person name="Tidwell J."/>
            <person name="Bellgard S.E."/>
            <person name="Bellgard M.I."/>
        </authorList>
    </citation>
    <scope>NUCLEOTIDE SEQUENCE</scope>
    <source>
        <tissue evidence="2">Shoot tissue taken approximately 20 cm above the soil surface</tissue>
    </source>
</reference>
<feature type="compositionally biased region" description="Basic residues" evidence="1">
    <location>
        <begin position="66"/>
        <end position="75"/>
    </location>
</feature>
<dbReference type="EMBL" id="GBRH01219042">
    <property type="protein sequence ID" value="JAD78853.1"/>
    <property type="molecule type" value="Transcribed_RNA"/>
</dbReference>
<sequence>MRPGWSSTRRSCLNHTTAAVPPSRAAVTGAAALEATIRLRLRLQRRRGAGMRGPRRSVRRAMGGAARRRQQQQQP</sequence>
<feature type="compositionally biased region" description="Basic residues" evidence="1">
    <location>
        <begin position="44"/>
        <end position="59"/>
    </location>
</feature>